<protein>
    <submittedName>
        <fullName evidence="1">Uncharacterized protein</fullName>
    </submittedName>
</protein>
<accession>A0A5S9MFZ0</accession>
<organism evidence="1 2">
    <name type="scientific">Bacillus safensis</name>
    <dbReference type="NCBI Taxonomy" id="561879"/>
    <lineage>
        <taxon>Bacteria</taxon>
        <taxon>Bacillati</taxon>
        <taxon>Bacillota</taxon>
        <taxon>Bacilli</taxon>
        <taxon>Bacillales</taxon>
        <taxon>Bacillaceae</taxon>
        <taxon>Bacillus</taxon>
    </lineage>
</organism>
<reference evidence="1 2" key="1">
    <citation type="submission" date="2019-12" db="EMBL/GenBank/DDBJ databases">
        <title>Full genome sequence of a Bacillus safensis strain isolated from commercially available natto in Indonesia.</title>
        <authorList>
            <person name="Yoshida M."/>
            <person name="Uomi M."/>
            <person name="Waturangi D."/>
            <person name="Ekaputri J.J."/>
            <person name="Setiamarga D.H.E."/>
        </authorList>
    </citation>
    <scope>NUCLEOTIDE SEQUENCE [LARGE SCALE GENOMIC DNA]</scope>
    <source>
        <strain evidence="1 2">IDN1</strain>
    </source>
</reference>
<gene>
    <name evidence="1" type="ORF">BsIDN1_53030</name>
</gene>
<dbReference type="EMBL" id="AP021906">
    <property type="protein sequence ID" value="BBP91685.1"/>
    <property type="molecule type" value="Genomic_DNA"/>
</dbReference>
<dbReference type="Proteomes" id="UP000464658">
    <property type="component" value="Chromosome"/>
</dbReference>
<dbReference type="AlphaFoldDB" id="A0A5S9MFZ0"/>
<sequence length="73" mass="7765">MAIPALKAAIFIADATSTAPGVYLSAKSTTATCSPGTFMKANSPIRMTVPMPNTVNPAVKLRINKIMLWMINI</sequence>
<name>A0A5S9MFZ0_BACIA</name>
<evidence type="ECO:0000313" key="2">
    <source>
        <dbReference type="Proteomes" id="UP000464658"/>
    </source>
</evidence>
<proteinExistence type="predicted"/>
<evidence type="ECO:0000313" key="1">
    <source>
        <dbReference type="EMBL" id="BBP91685.1"/>
    </source>
</evidence>